<evidence type="ECO:0000313" key="4">
    <source>
        <dbReference type="EMBL" id="KAG7569874.1"/>
    </source>
</evidence>
<accession>A0A8T2ACY9</accession>
<gene>
    <name evidence="4" type="ORF">ISN45_Aa04g025460</name>
</gene>
<dbReference type="GO" id="GO:0008270">
    <property type="term" value="F:zinc ion binding"/>
    <property type="evidence" value="ECO:0007669"/>
    <property type="project" value="InterPro"/>
</dbReference>
<dbReference type="GO" id="GO:0003676">
    <property type="term" value="F:nucleic acid binding"/>
    <property type="evidence" value="ECO:0007669"/>
    <property type="project" value="InterPro"/>
</dbReference>
<dbReference type="SMART" id="SM00343">
    <property type="entry name" value="ZnF_C2HC"/>
    <property type="match status" value="2"/>
</dbReference>
<dbReference type="AlphaFoldDB" id="A0A8T2ACY9"/>
<protein>
    <submittedName>
        <fullName evidence="4">Zinc finger CCHC-type</fullName>
    </submittedName>
</protein>
<name>A0A8T2ACY9_9BRAS</name>
<reference evidence="4 5" key="1">
    <citation type="submission" date="2020-12" db="EMBL/GenBank/DDBJ databases">
        <title>Concerted genomic and epigenomic changes stabilize Arabidopsis allopolyploids.</title>
        <authorList>
            <person name="Chen Z."/>
        </authorList>
    </citation>
    <scope>NUCLEOTIDE SEQUENCE [LARGE SCALE GENOMIC DNA]</scope>
    <source>
        <strain evidence="4">Allo738</strain>
        <tissue evidence="4">Leaf</tissue>
    </source>
</reference>
<feature type="domain" description="CCHC-type" evidence="3">
    <location>
        <begin position="283"/>
        <end position="299"/>
    </location>
</feature>
<proteinExistence type="predicted"/>
<feature type="compositionally biased region" description="Polar residues" evidence="2">
    <location>
        <begin position="583"/>
        <end position="610"/>
    </location>
</feature>
<feature type="coiled-coil region" evidence="1">
    <location>
        <begin position="158"/>
        <end position="201"/>
    </location>
</feature>
<evidence type="ECO:0000256" key="1">
    <source>
        <dbReference type="SAM" id="Coils"/>
    </source>
</evidence>
<dbReference type="InterPro" id="IPR001878">
    <property type="entry name" value="Znf_CCHC"/>
</dbReference>
<feature type="domain" description="CCHC-type" evidence="3">
    <location>
        <begin position="41"/>
        <end position="57"/>
    </location>
</feature>
<keyword evidence="1" id="KW-0175">Coiled coil</keyword>
<feature type="region of interest" description="Disordered" evidence="2">
    <location>
        <begin position="111"/>
        <end position="130"/>
    </location>
</feature>
<dbReference type="Proteomes" id="UP000694240">
    <property type="component" value="Chromosome 9"/>
</dbReference>
<keyword evidence="5" id="KW-1185">Reference proteome</keyword>
<sequence length="632" mass="71441">MEILSLPFKKRFSWNEGNRSLHGLKANGKREELGTSSKGIQCFECKGFGHVRLECANLLKPKRKKSIMNNSETDSDDGEELKSFVAFTTFESTSVVGGVSASVSGSASASATGAVIESDNDESDDDAASISDEEFHENYKALYEHWLKMVEENSVLTKEKLKLEAKVIEAQKYAAEKEEEASQAKVQLEETQKNLRMLNNGTKKLDHILNIGKTDKCGLGFKGSLSKSDPVFVYGGKITSASGTDTETAAGTAINAKTVSDTESDSGKVKELQSVPRRVFRPVCHHCGVVGHIRPRCFRLLRERNRMENAYDVHPTVWPSVEATHDLLCEFFASPRFLQMKKETNVESYIKEKTQKIQEQLMKSNKKNKEYVINELMMQLQSGRRIADLNLSEMYALLSFSRDTILLCRKKLDFMQFTPLRDPPMFPFETQVEEFKTITNDIFVGGGQDNERAGKTYEATRRTNVDMFKESKTYYLLDKWVFPPSPPKPDIYQQIGNENPNLGSYCLYQGSNSNGNPHLEMDLLRLQMMTSHGFVIPVSLPLQHHNMIDNPVMAMNQPKQNSFDFMSHELEINEEGSNINNSQFYRSNNTTTTNDGFRQEPSLNGTTARENNADATAFNINMGWPDFDNHHF</sequence>
<evidence type="ECO:0000259" key="3">
    <source>
        <dbReference type="SMART" id="SM00343"/>
    </source>
</evidence>
<feature type="compositionally biased region" description="Acidic residues" evidence="2">
    <location>
        <begin position="118"/>
        <end position="130"/>
    </location>
</feature>
<evidence type="ECO:0000256" key="2">
    <source>
        <dbReference type="SAM" id="MobiDB-lite"/>
    </source>
</evidence>
<evidence type="ECO:0000313" key="5">
    <source>
        <dbReference type="Proteomes" id="UP000694240"/>
    </source>
</evidence>
<comment type="caution">
    <text evidence="4">The sequence shown here is derived from an EMBL/GenBank/DDBJ whole genome shotgun (WGS) entry which is preliminary data.</text>
</comment>
<organism evidence="4 5">
    <name type="scientific">Arabidopsis thaliana x Arabidopsis arenosa</name>
    <dbReference type="NCBI Taxonomy" id="1240361"/>
    <lineage>
        <taxon>Eukaryota</taxon>
        <taxon>Viridiplantae</taxon>
        <taxon>Streptophyta</taxon>
        <taxon>Embryophyta</taxon>
        <taxon>Tracheophyta</taxon>
        <taxon>Spermatophyta</taxon>
        <taxon>Magnoliopsida</taxon>
        <taxon>eudicotyledons</taxon>
        <taxon>Gunneridae</taxon>
        <taxon>Pentapetalae</taxon>
        <taxon>rosids</taxon>
        <taxon>malvids</taxon>
        <taxon>Brassicales</taxon>
        <taxon>Brassicaceae</taxon>
        <taxon>Camelineae</taxon>
        <taxon>Arabidopsis</taxon>
    </lineage>
</organism>
<feature type="region of interest" description="Disordered" evidence="2">
    <location>
        <begin position="580"/>
        <end position="610"/>
    </location>
</feature>
<dbReference type="EMBL" id="JAEFBK010000009">
    <property type="protein sequence ID" value="KAG7569874.1"/>
    <property type="molecule type" value="Genomic_DNA"/>
</dbReference>